<dbReference type="Pfam" id="PF07707">
    <property type="entry name" value="BACK"/>
    <property type="match status" value="1"/>
</dbReference>
<keyword evidence="5" id="KW-1185">Reference proteome</keyword>
<dbReference type="PANTHER" id="PTHR45632">
    <property type="entry name" value="LD33804P"/>
    <property type="match status" value="1"/>
</dbReference>
<dbReference type="SMART" id="SM00875">
    <property type="entry name" value="BACK"/>
    <property type="match status" value="1"/>
</dbReference>
<feature type="domain" description="BACK" evidence="3">
    <location>
        <begin position="130"/>
        <end position="231"/>
    </location>
</feature>
<dbReference type="STRING" id="282301.A0A267FA36"/>
<accession>A0A267FA36</accession>
<dbReference type="SUPFAM" id="SSF117281">
    <property type="entry name" value="Kelch motif"/>
    <property type="match status" value="1"/>
</dbReference>
<dbReference type="Proteomes" id="UP000215902">
    <property type="component" value="Unassembled WGS sequence"/>
</dbReference>
<gene>
    <name evidence="4" type="ORF">BOX15_Mlig011662g1</name>
</gene>
<dbReference type="Gene3D" id="3.30.710.10">
    <property type="entry name" value="Potassium Channel Kv1.1, Chain A"/>
    <property type="match status" value="1"/>
</dbReference>
<protein>
    <recommendedName>
        <fullName evidence="3">BACK domain-containing protein</fullName>
    </recommendedName>
</protein>
<dbReference type="InterPro" id="IPR015915">
    <property type="entry name" value="Kelch-typ_b-propeller"/>
</dbReference>
<evidence type="ECO:0000313" key="5">
    <source>
        <dbReference type="Proteomes" id="UP000215902"/>
    </source>
</evidence>
<evidence type="ECO:0000259" key="3">
    <source>
        <dbReference type="SMART" id="SM00875"/>
    </source>
</evidence>
<dbReference type="InterPro" id="IPR006652">
    <property type="entry name" value="Kelch_1"/>
</dbReference>
<dbReference type="InterPro" id="IPR011705">
    <property type="entry name" value="BACK"/>
</dbReference>
<dbReference type="AlphaFoldDB" id="A0A267FA36"/>
<dbReference type="SUPFAM" id="SSF54695">
    <property type="entry name" value="POZ domain"/>
    <property type="match status" value="1"/>
</dbReference>
<dbReference type="SMART" id="SM00612">
    <property type="entry name" value="Kelch"/>
    <property type="match status" value="3"/>
</dbReference>
<sequence>MHSHKYPGSSSIDCNLLAGFEPNLMRHRLIVCGQIIKVHMHSLVTKSYFFYERCLRHGESEEPLVVTESDICCLKGLELLLYFCHFDRVRDMSISLIQEALVVARVFECSSLLAYTESFIRTNLSVTTICDIWQQVKVFSATGLPAIDAARDFLLVHFLTAAKRPEFMEFSAETIVELLRDKRLNAWSEDSLVEPLLGWLSNRLTPLWDQMCLLAALRFDLLSAASQRALSRMDAYQYFSSFRRSKMFKSLCRHAGSPRLAHECLLLLGGWDSGVFSTRRRRRRPEQAVRDPRSASAYLIDPRSGLATLCDRLRLPEPRSDFACCRLQSVLIVAGGRWREDEETNTSMALDLSSQQLTWIPIAALHDARAYMSATVCNSAVFVIGGMSASEGCFATVEALEADDCRRQQQHQMSSLSQLRWKLKAPLPRARSSPGVVCIDGAIIACGGYLEPHLTQPCRLVDLYSAAEDQWTQLNWGLVATRGSPSMLALGHGRWILVLGGSASVEAEWLRFQPGLRPVLESGSAVSLSDLQRIFAGDGVPLSQRAGVACAVDSRWMLATRNCQLSPTGSVSTAIPIDELEQVAASAAAAASADQEPANVISKPRPNWLQGLGLMSFGVAAVPVSARLLEGAEFF</sequence>
<keyword evidence="1" id="KW-0880">Kelch repeat</keyword>
<reference evidence="4 5" key="1">
    <citation type="submission" date="2017-06" db="EMBL/GenBank/DDBJ databases">
        <title>A platform for efficient transgenesis in Macrostomum lignano, a flatworm model organism for stem cell research.</title>
        <authorList>
            <person name="Berezikov E."/>
        </authorList>
    </citation>
    <scope>NUCLEOTIDE SEQUENCE [LARGE SCALE GENOMIC DNA]</scope>
    <source>
        <strain evidence="4">DV1</strain>
        <tissue evidence="4">Whole organism</tissue>
    </source>
</reference>
<dbReference type="Pfam" id="PF01344">
    <property type="entry name" value="Kelch_1"/>
    <property type="match status" value="1"/>
</dbReference>
<name>A0A267FA36_9PLAT</name>
<evidence type="ECO:0000313" key="4">
    <source>
        <dbReference type="EMBL" id="PAA70645.1"/>
    </source>
</evidence>
<keyword evidence="2" id="KW-0677">Repeat</keyword>
<proteinExistence type="predicted"/>
<dbReference type="InterPro" id="IPR011333">
    <property type="entry name" value="SKP1/BTB/POZ_sf"/>
</dbReference>
<dbReference type="PANTHER" id="PTHR45632:SF3">
    <property type="entry name" value="KELCH-LIKE PROTEIN 32"/>
    <property type="match status" value="1"/>
</dbReference>
<evidence type="ECO:0000256" key="1">
    <source>
        <dbReference type="ARBA" id="ARBA00022441"/>
    </source>
</evidence>
<dbReference type="Gene3D" id="2.120.10.80">
    <property type="entry name" value="Kelch-type beta propeller"/>
    <property type="match status" value="1"/>
</dbReference>
<dbReference type="EMBL" id="NIVC01001216">
    <property type="protein sequence ID" value="PAA70645.1"/>
    <property type="molecule type" value="Genomic_DNA"/>
</dbReference>
<evidence type="ECO:0000256" key="2">
    <source>
        <dbReference type="ARBA" id="ARBA00022737"/>
    </source>
</evidence>
<comment type="caution">
    <text evidence="4">The sequence shown here is derived from an EMBL/GenBank/DDBJ whole genome shotgun (WGS) entry which is preliminary data.</text>
</comment>
<organism evidence="4 5">
    <name type="scientific">Macrostomum lignano</name>
    <dbReference type="NCBI Taxonomy" id="282301"/>
    <lineage>
        <taxon>Eukaryota</taxon>
        <taxon>Metazoa</taxon>
        <taxon>Spiralia</taxon>
        <taxon>Lophotrochozoa</taxon>
        <taxon>Platyhelminthes</taxon>
        <taxon>Rhabditophora</taxon>
        <taxon>Macrostomorpha</taxon>
        <taxon>Macrostomida</taxon>
        <taxon>Macrostomidae</taxon>
        <taxon>Macrostomum</taxon>
    </lineage>
</organism>
<dbReference type="Gene3D" id="1.25.40.420">
    <property type="match status" value="1"/>
</dbReference>